<dbReference type="PANTHER" id="PTHR38682">
    <property type="entry name" value="V-TYPE ATP SYNTHASE SUBUNIT C"/>
    <property type="match status" value="1"/>
</dbReference>
<name>A0A7V6DQV6_9BACT</name>
<dbReference type="Pfam" id="PF01992">
    <property type="entry name" value="vATP-synt_AC39"/>
    <property type="match status" value="1"/>
</dbReference>
<dbReference type="InterPro" id="IPR044911">
    <property type="entry name" value="V-type_ATPase_csu/dsu_dom_3"/>
</dbReference>
<dbReference type="Gene3D" id="1.10.132.50">
    <property type="entry name" value="ATP synthase (C/AC39) subunit, domain 3"/>
    <property type="match status" value="1"/>
</dbReference>
<comment type="similarity">
    <text evidence="1">Belongs to the V-ATPase V0D/AC39 subunit family.</text>
</comment>
<dbReference type="SUPFAM" id="SSF103486">
    <property type="entry name" value="V-type ATP synthase subunit C"/>
    <property type="match status" value="1"/>
</dbReference>
<dbReference type="Gene3D" id="1.20.1690.10">
    <property type="entry name" value="V-type ATP synthase subunit C domain"/>
    <property type="match status" value="2"/>
</dbReference>
<keyword evidence="2" id="KW-0813">Transport</keyword>
<gene>
    <name evidence="4" type="ORF">ENV52_13100</name>
</gene>
<dbReference type="InterPro" id="IPR050873">
    <property type="entry name" value="V-ATPase_V0D/AC39_subunit"/>
</dbReference>
<accession>A0A7V6DQV6</accession>
<dbReference type="GO" id="GO:0046961">
    <property type="term" value="F:proton-transporting ATPase activity, rotational mechanism"/>
    <property type="evidence" value="ECO:0007669"/>
    <property type="project" value="InterPro"/>
</dbReference>
<reference evidence="4" key="1">
    <citation type="journal article" date="2020" name="mSystems">
        <title>Genome- and Community-Level Interaction Insights into Carbon Utilization and Element Cycling Functions of Hydrothermarchaeota in Hydrothermal Sediment.</title>
        <authorList>
            <person name="Zhou Z."/>
            <person name="Liu Y."/>
            <person name="Xu W."/>
            <person name="Pan J."/>
            <person name="Luo Z.H."/>
            <person name="Li M."/>
        </authorList>
    </citation>
    <scope>NUCLEOTIDE SEQUENCE [LARGE SCALE GENOMIC DNA]</scope>
    <source>
        <strain evidence="4">SpSt-767</strain>
    </source>
</reference>
<keyword evidence="3" id="KW-0406">Ion transport</keyword>
<evidence type="ECO:0000256" key="2">
    <source>
        <dbReference type="ARBA" id="ARBA00022448"/>
    </source>
</evidence>
<organism evidence="4">
    <name type="scientific">Desulfobacca acetoxidans</name>
    <dbReference type="NCBI Taxonomy" id="60893"/>
    <lineage>
        <taxon>Bacteria</taxon>
        <taxon>Pseudomonadati</taxon>
        <taxon>Thermodesulfobacteriota</taxon>
        <taxon>Desulfobaccia</taxon>
        <taxon>Desulfobaccales</taxon>
        <taxon>Desulfobaccaceae</taxon>
        <taxon>Desulfobacca</taxon>
    </lineage>
</organism>
<dbReference type="InterPro" id="IPR035067">
    <property type="entry name" value="V-type_ATPase_csu/dsu"/>
</dbReference>
<evidence type="ECO:0000256" key="1">
    <source>
        <dbReference type="ARBA" id="ARBA00006709"/>
    </source>
</evidence>
<proteinExistence type="inferred from homology"/>
<evidence type="ECO:0000256" key="3">
    <source>
        <dbReference type="ARBA" id="ARBA00023065"/>
    </source>
</evidence>
<dbReference type="InterPro" id="IPR002843">
    <property type="entry name" value="ATPase_V0-cplx_csu/dsu"/>
</dbReference>
<dbReference type="AlphaFoldDB" id="A0A7V6DQV6"/>
<evidence type="ECO:0000313" key="4">
    <source>
        <dbReference type="EMBL" id="HHS30624.1"/>
    </source>
</evidence>
<evidence type="ECO:0008006" key="5">
    <source>
        <dbReference type="Google" id="ProtNLM"/>
    </source>
</evidence>
<dbReference type="InterPro" id="IPR036079">
    <property type="entry name" value="ATPase_csu/dsu_sf"/>
</dbReference>
<comment type="caution">
    <text evidence="4">The sequence shown here is derived from an EMBL/GenBank/DDBJ whole genome shotgun (WGS) entry which is preliminary data.</text>
</comment>
<dbReference type="EMBL" id="DTGR01000203">
    <property type="protein sequence ID" value="HHS30624.1"/>
    <property type="molecule type" value="Genomic_DNA"/>
</dbReference>
<protein>
    <recommendedName>
        <fullName evidence="5">V-type ATP synthase subunit C</fullName>
    </recommendedName>
</protein>
<sequence>MIWGQVWRYAYGGARVMALKSRLLTPEDYHFLLVASDSRQFLTYLQTTAYAPALSGWDWGSPHREVLLSQKLYGELVAAVQKVNRGLLRRERSFITLLARRLEAQNLKMVLRALHQGWPPEASQTWLFSLSSLSALDFRQLLELPDIPALVGHLSPSPWREPLSRALPRYVQEHRLFPLEMSLDLWVFAWWRRNLRLLGRGDRKVAGRLLDQYADVLNLLWSCRFREIYHLPGEEIYHYLLDGGLCRQPAFRRALAFAGSIEELASRWPRRPYGDLLRGLSPAHLEGRLWQWWLSVLARVLRQPPFQIGLPMSYLWLKEMEVQNILALFTGKELQETPERLSIRLRFLTAGGAYV</sequence>
<dbReference type="PANTHER" id="PTHR38682:SF1">
    <property type="entry name" value="V-TYPE ATP SYNTHASE SUBUNIT C"/>
    <property type="match status" value="1"/>
</dbReference>